<evidence type="ECO:0000259" key="5">
    <source>
        <dbReference type="Pfam" id="PF08386"/>
    </source>
</evidence>
<reference evidence="7" key="1">
    <citation type="submission" date="2017-05" db="EMBL/GenBank/DDBJ databases">
        <authorList>
            <person name="Lin X."/>
        </authorList>
    </citation>
    <scope>NUCLEOTIDE SEQUENCE [LARGE SCALE GENOMIC DNA]</scope>
    <source>
        <strain evidence="7">JLT2012</strain>
    </source>
</reference>
<dbReference type="GO" id="GO:0016787">
    <property type="term" value="F:hydrolase activity"/>
    <property type="evidence" value="ECO:0007669"/>
    <property type="project" value="UniProtKB-KW"/>
</dbReference>
<dbReference type="OrthoDB" id="9798888at2"/>
<evidence type="ECO:0000256" key="1">
    <source>
        <dbReference type="ARBA" id="ARBA00010088"/>
    </source>
</evidence>
<feature type="domain" description="Peptidase S33 tripeptidyl aminopeptidase-like C-terminal" evidence="5">
    <location>
        <begin position="393"/>
        <end position="463"/>
    </location>
</feature>
<dbReference type="Gene3D" id="3.40.50.1820">
    <property type="entry name" value="alpha/beta hydrolase"/>
    <property type="match status" value="1"/>
</dbReference>
<gene>
    <name evidence="6" type="ORF">B5C34_05810</name>
</gene>
<comment type="similarity">
    <text evidence="1">Belongs to the peptidase S33 family.</text>
</comment>
<dbReference type="SUPFAM" id="SSF53474">
    <property type="entry name" value="alpha/beta-Hydrolases"/>
    <property type="match status" value="1"/>
</dbReference>
<dbReference type="Pfam" id="PF08386">
    <property type="entry name" value="Abhydrolase_4"/>
    <property type="match status" value="1"/>
</dbReference>
<sequence>MPSFSRALLLATCAGGLLASCAAPAERGSAATAHAAAPSPFTPCPDAADAPALAGTECARIEVPLDHAAPQDGTQDGAQDGSVELFVRKFPADGAPQGELWLVAGGPGESGASFYPFLDTLRAAAPGYDLLIPDHRGTGYSARLCPAEESADSPGGTALVGAEWGSCFGALNADAARTRAFTITNAAHDLSQLMERLGSGGETWLYGVSYGTQLVLRTMAIDPPAGVDGVILDSLVPPEDTERYDLSRRSGVVDAVGRTVLAEEQQDDLAALVEEAGPDGPLGPRPKYLLGALLDLPETRAMLPRIVAGLKAGDTRPLGAATARLEALGARFAPYPQAPSSIPLVSLISRAENNARPGLTAEQIAAEEEGYLFASPLPGQLLQGGFPAYRRGEHFARPPASLPPTLVLHGTLDPKTPYAGAREHISRFTEAGDTRLLTVEGAPHFILMTAPDCFRAGVGAVLRGDSPPTTCSVETSVD</sequence>
<proteinExistence type="inferred from homology"/>
<evidence type="ECO:0008006" key="8">
    <source>
        <dbReference type="Google" id="ProtNLM"/>
    </source>
</evidence>
<dbReference type="RefSeq" id="WP_088711812.1">
    <property type="nucleotide sequence ID" value="NZ_NFZT01000001.1"/>
</dbReference>
<evidence type="ECO:0000259" key="4">
    <source>
        <dbReference type="Pfam" id="PF00561"/>
    </source>
</evidence>
<feature type="chain" id="PRO_5012578197" description="AB hydrolase-1 domain-containing protein" evidence="3">
    <location>
        <begin position="26"/>
        <end position="478"/>
    </location>
</feature>
<dbReference type="PROSITE" id="PS51257">
    <property type="entry name" value="PROKAR_LIPOPROTEIN"/>
    <property type="match status" value="1"/>
</dbReference>
<dbReference type="PANTHER" id="PTHR43248">
    <property type="entry name" value="2-SUCCINYL-6-HYDROXY-2,4-CYCLOHEXADIENE-1-CARBOXYLATE SYNTHASE"/>
    <property type="match status" value="1"/>
</dbReference>
<dbReference type="Pfam" id="PF00561">
    <property type="entry name" value="Abhydrolase_1"/>
    <property type="match status" value="1"/>
</dbReference>
<comment type="caution">
    <text evidence="6">The sequence shown here is derived from an EMBL/GenBank/DDBJ whole genome shotgun (WGS) entry which is preliminary data.</text>
</comment>
<keyword evidence="2" id="KW-0378">Hydrolase</keyword>
<accession>A0A219B4C6</accession>
<feature type="domain" description="AB hydrolase-1" evidence="4">
    <location>
        <begin position="102"/>
        <end position="267"/>
    </location>
</feature>
<evidence type="ECO:0000313" key="6">
    <source>
        <dbReference type="EMBL" id="OWV33024.1"/>
    </source>
</evidence>
<evidence type="ECO:0000313" key="7">
    <source>
        <dbReference type="Proteomes" id="UP000198462"/>
    </source>
</evidence>
<organism evidence="6 7">
    <name type="scientific">Pacificimonas flava</name>
    <dbReference type="NCBI Taxonomy" id="1234595"/>
    <lineage>
        <taxon>Bacteria</taxon>
        <taxon>Pseudomonadati</taxon>
        <taxon>Pseudomonadota</taxon>
        <taxon>Alphaproteobacteria</taxon>
        <taxon>Sphingomonadales</taxon>
        <taxon>Sphingosinicellaceae</taxon>
        <taxon>Pacificimonas</taxon>
    </lineage>
</organism>
<evidence type="ECO:0000256" key="3">
    <source>
        <dbReference type="SAM" id="SignalP"/>
    </source>
</evidence>
<dbReference type="PANTHER" id="PTHR43248:SF25">
    <property type="entry name" value="AB HYDROLASE-1 DOMAIN-CONTAINING PROTEIN-RELATED"/>
    <property type="match status" value="1"/>
</dbReference>
<dbReference type="Proteomes" id="UP000198462">
    <property type="component" value="Unassembled WGS sequence"/>
</dbReference>
<dbReference type="AlphaFoldDB" id="A0A219B4C6"/>
<dbReference type="InterPro" id="IPR051601">
    <property type="entry name" value="Serine_prot/Carboxylest_S33"/>
</dbReference>
<name>A0A219B4C6_9SPHN</name>
<keyword evidence="3" id="KW-0732">Signal</keyword>
<feature type="signal peptide" evidence="3">
    <location>
        <begin position="1"/>
        <end position="25"/>
    </location>
</feature>
<dbReference type="InterPro" id="IPR029058">
    <property type="entry name" value="AB_hydrolase_fold"/>
</dbReference>
<dbReference type="EMBL" id="NFZT01000001">
    <property type="protein sequence ID" value="OWV33024.1"/>
    <property type="molecule type" value="Genomic_DNA"/>
</dbReference>
<keyword evidence="7" id="KW-1185">Reference proteome</keyword>
<dbReference type="InterPro" id="IPR013595">
    <property type="entry name" value="Pept_S33_TAP-like_C"/>
</dbReference>
<protein>
    <recommendedName>
        <fullName evidence="8">AB hydrolase-1 domain-containing protein</fullName>
    </recommendedName>
</protein>
<dbReference type="InterPro" id="IPR000073">
    <property type="entry name" value="AB_hydrolase_1"/>
</dbReference>
<evidence type="ECO:0000256" key="2">
    <source>
        <dbReference type="ARBA" id="ARBA00022801"/>
    </source>
</evidence>